<evidence type="ECO:0000259" key="4">
    <source>
        <dbReference type="Pfam" id="PF18435"/>
    </source>
</evidence>
<dbReference type="Gene3D" id="3.40.50.1820">
    <property type="entry name" value="alpha/beta hydrolase"/>
    <property type="match status" value="2"/>
</dbReference>
<feature type="domain" description="DUF4214" evidence="3">
    <location>
        <begin position="1406"/>
        <end position="1472"/>
    </location>
</feature>
<dbReference type="InterPro" id="IPR050955">
    <property type="entry name" value="Plant_Biomass_Hydrol_Est"/>
</dbReference>
<dbReference type="Proteomes" id="UP001198182">
    <property type="component" value="Unassembled WGS sequence"/>
</dbReference>
<keyword evidence="1" id="KW-0732">Signal</keyword>
<dbReference type="InterPro" id="IPR025282">
    <property type="entry name" value="DUF4214"/>
</dbReference>
<feature type="domain" description="DUF4214" evidence="3">
    <location>
        <begin position="1289"/>
        <end position="1355"/>
    </location>
</feature>
<accession>A0AAE3JDV2</accession>
<dbReference type="Pfam" id="PF18435">
    <property type="entry name" value="EstA_Ig_like"/>
    <property type="match status" value="1"/>
</dbReference>
<feature type="non-terminal residue" evidence="5">
    <location>
        <position position="1"/>
    </location>
</feature>
<evidence type="ECO:0000256" key="2">
    <source>
        <dbReference type="ARBA" id="ARBA00022801"/>
    </source>
</evidence>
<dbReference type="SUPFAM" id="SSF53474">
    <property type="entry name" value="alpha/beta-Hydrolases"/>
    <property type="match status" value="2"/>
</dbReference>
<gene>
    <name evidence="5" type="ORF">LKD81_01110</name>
</gene>
<dbReference type="Pfam" id="PF13946">
    <property type="entry name" value="DUF4214"/>
    <property type="match status" value="2"/>
</dbReference>
<reference evidence="5" key="1">
    <citation type="submission" date="2021-10" db="EMBL/GenBank/DDBJ databases">
        <title>Anaerobic single-cell dispensing facilitates the cultivation of human gut bacteria.</title>
        <authorList>
            <person name="Afrizal A."/>
        </authorList>
    </citation>
    <scope>NUCLEOTIDE SEQUENCE</scope>
    <source>
        <strain evidence="5">CLA-AA-H215</strain>
    </source>
</reference>
<dbReference type="RefSeq" id="WP_308452387.1">
    <property type="nucleotide sequence ID" value="NZ_JAJEQR010000003.1"/>
</dbReference>
<dbReference type="EMBL" id="JAJEQR010000003">
    <property type="protein sequence ID" value="MCC2229600.1"/>
    <property type="molecule type" value="Genomic_DNA"/>
</dbReference>
<organism evidence="5 6">
    <name type="scientific">Hominifimenecus microfluidus</name>
    <dbReference type="NCBI Taxonomy" id="2885348"/>
    <lineage>
        <taxon>Bacteria</taxon>
        <taxon>Bacillati</taxon>
        <taxon>Bacillota</taxon>
        <taxon>Clostridia</taxon>
        <taxon>Lachnospirales</taxon>
        <taxon>Lachnospiraceae</taxon>
        <taxon>Hominifimenecus</taxon>
    </lineage>
</organism>
<keyword evidence="2" id="KW-0378">Hydrolase</keyword>
<dbReference type="InterPro" id="IPR029058">
    <property type="entry name" value="AB_hydrolase_fold"/>
</dbReference>
<name>A0AAE3JDV2_9FIRM</name>
<dbReference type="GO" id="GO:0016787">
    <property type="term" value="F:hydrolase activity"/>
    <property type="evidence" value="ECO:0007669"/>
    <property type="project" value="UniProtKB-KW"/>
</dbReference>
<sequence>KYTKIDRDRIILHGNSRGTMASNTVIRALTGQPYINNQISKENQQPLTLDKSVYDFDISVYLCHNGTLGDKIGFGNDGCEWNEEVREAIAKTGLRVWVFDGQQDTNNVDSVAALIAAYEKVGVKDYDIRLSGYPTNIYSYWGESDHSTTRINFWYFADEPFHGPDVDVVDGQLVYNNELEPGDTYTLPDGWYGKNAGSSKDGYAYTIYAENFEDWALQEIEPEEIVHTQAITAPGPFGQKLSAVIVEYKDTVDASKLSADTYELRAETNNLTGEYACSTITRVYTNSEPELLPEGADSVPGKYVIIETDKYDKVGLVVDNYYYKTGEDTTASLAIRKDLNDCYVIGIAQKADVVDAAGEVLAPAFEAVIDPDDITFPVLDEFQYLHLNDKEANDVLAGFTFKNNNYEYSISSNTTKSDHQNLTEDDLLGNLNEATLSGLGVNIWYHLPENYDPAKKYPLFVYTHGTGECVTVKAAADGTEINNVGVHFAVNTAASMWAEAADYGYEDVIVIAPQYYSGNQPREDGYERDDAMRAAFCYALANFAVDRDRVYVTGTSQGAGRTTALLRDCADYITAIVVQNGGYSSYLSKREGGVEMHEKIMKFAASQNVAVWFFQGNDDFISPPVVAETMYTALWNLYKESGKTEAWLQDNLRITHFPKKLYTDMNESSAHSSIKPTYEWYAIYDNDRYYGTYSDAEESLGKDLDLVYGKNDPNGYKGMMDWVLSKKKSELNEETLQEQVESIDTVTIPNFYGQKVGTVIVTFKDGTDMAAVEKAGVKLYDRGSLNAQFGEVKVSDVKYDGNKAILTIDQGSEKLTDRSRNAFGVYATAGWYIDTAGNIFAGSEDTTDALGMTIHANKTRKGYQARKNLDLILCVGTEIPDGLAMTDGIGNLLRNTAWNTVVNEGYDRIESMMIDVGWKAEGYTMMSDEGYVPIQVIWPEGYDAKRAEKYPVVVYQAGAGLCYWELTDTSVDGVLAPANNPGGNFAFDNMMTGWAEAYPEAIIMSVDVHSADQVVSAKEITGVLDHFIKNYNVDKDRIVGVGNSFGTVILSDVIRQRPDLISAFVENNGRLGNPTDGSTVDGTLEHSAIKHWTAAELQAVLDNQISIWFFNGETDSAHPAVQQDIYTIMQQQYKAAGMSDKWISENLRASGYQSWNFKAWGETDHSCTKITAWYYLTKPYLTPNENGVALKPGDTYRFTGKENANYYGADKFDYKVYAESVSEWVKNVFAGKYADTDEPDVPVTPVYDDVEAFVARLYEKVLGRTPDAKGLAAWVNVLKKGTNGGEEVAKGFIFSDEYIKKNTSNDAFVEMLYNTLLGRNSDAAGKKAWTAQLDKGIANREQIVEGFIHSPEFISICRKTNIFTTAAEAFAARLYTKCLGRDYDKAGLLAWATLLHSQAIGGGEAAKGFFFSPEFEKMNLDDKEFVSRCYRTFLNREPDAKGLADWMRVLAESKDRESILDGFIGSDEYAKLCVSYGIRR</sequence>
<dbReference type="Gene3D" id="2.60.40.2180">
    <property type="match status" value="1"/>
</dbReference>
<protein>
    <submittedName>
        <fullName evidence="5">DUF4214 domain-containing protein</fullName>
    </submittedName>
</protein>
<evidence type="ECO:0000313" key="5">
    <source>
        <dbReference type="EMBL" id="MCC2229600.1"/>
    </source>
</evidence>
<feature type="domain" description="Esterase Ig-like N-terminal" evidence="4">
    <location>
        <begin position="229"/>
        <end position="361"/>
    </location>
</feature>
<dbReference type="InterPro" id="IPR041172">
    <property type="entry name" value="EstA_Ig-like_N"/>
</dbReference>
<dbReference type="InterPro" id="IPR038255">
    <property type="entry name" value="PBS_linker_sf"/>
</dbReference>
<keyword evidence="6" id="KW-1185">Reference proteome</keyword>
<evidence type="ECO:0000256" key="1">
    <source>
        <dbReference type="ARBA" id="ARBA00022729"/>
    </source>
</evidence>
<proteinExistence type="predicted"/>
<evidence type="ECO:0000313" key="6">
    <source>
        <dbReference type="Proteomes" id="UP001198182"/>
    </source>
</evidence>
<dbReference type="PANTHER" id="PTHR43037:SF5">
    <property type="entry name" value="FERULOYL ESTERASE"/>
    <property type="match status" value="1"/>
</dbReference>
<dbReference type="Gene3D" id="1.10.3130.20">
    <property type="entry name" value="Phycobilisome linker domain"/>
    <property type="match status" value="2"/>
</dbReference>
<dbReference type="PANTHER" id="PTHR43037">
    <property type="entry name" value="UNNAMED PRODUCT-RELATED"/>
    <property type="match status" value="1"/>
</dbReference>
<evidence type="ECO:0000259" key="3">
    <source>
        <dbReference type="Pfam" id="PF13946"/>
    </source>
</evidence>
<comment type="caution">
    <text evidence="5">The sequence shown here is derived from an EMBL/GenBank/DDBJ whole genome shotgun (WGS) entry which is preliminary data.</text>
</comment>